<dbReference type="KEGG" id="trg:TRUGW13939_10676"/>
<dbReference type="InterPro" id="IPR057373">
    <property type="entry name" value="ZNFX1"/>
</dbReference>
<evidence type="ECO:0000259" key="4">
    <source>
        <dbReference type="Pfam" id="PF13087"/>
    </source>
</evidence>
<dbReference type="FunFam" id="3.40.50.300:FF:001366">
    <property type="entry name" value="ATP binding protein, putative"/>
    <property type="match status" value="1"/>
</dbReference>
<dbReference type="GeneID" id="55998155"/>
<dbReference type="SUPFAM" id="SSF52540">
    <property type="entry name" value="P-loop containing nucleoside triphosphate hydrolases"/>
    <property type="match status" value="1"/>
</dbReference>
<dbReference type="AlphaFoldDB" id="A0A7H8RDA1"/>
<evidence type="ECO:0000259" key="5">
    <source>
        <dbReference type="Pfam" id="PF25396"/>
    </source>
</evidence>
<dbReference type="InterPro" id="IPR041677">
    <property type="entry name" value="DNA2/NAM7_AAA_11"/>
</dbReference>
<dbReference type="PANTHER" id="PTHR10887">
    <property type="entry name" value="DNA2/NAM7 HELICASE FAMILY"/>
    <property type="match status" value="1"/>
</dbReference>
<dbReference type="PANTHER" id="PTHR10887:SF341">
    <property type="entry name" value="NFX1-TYPE ZINC FINGER-CONTAINING PROTEIN 1"/>
    <property type="match status" value="1"/>
</dbReference>
<feature type="region of interest" description="Disordered" evidence="2">
    <location>
        <begin position="1"/>
        <end position="38"/>
    </location>
</feature>
<accession>A0A7H8RDA1</accession>
<feature type="domain" description="DNA2/NAM7 helicase helicase" evidence="3">
    <location>
        <begin position="308"/>
        <end position="678"/>
    </location>
</feature>
<evidence type="ECO:0000259" key="3">
    <source>
        <dbReference type="Pfam" id="PF13086"/>
    </source>
</evidence>
<feature type="domain" description="DNA2/NAM7 helicase-like C-terminal" evidence="4">
    <location>
        <begin position="693"/>
        <end position="878"/>
    </location>
</feature>
<dbReference type="Pfam" id="PF25396">
    <property type="entry name" value="ZNFX1"/>
    <property type="match status" value="1"/>
</dbReference>
<protein>
    <recommendedName>
        <fullName evidence="8">Helicase ATP-binding domain-containing protein</fullName>
    </recommendedName>
</protein>
<dbReference type="InterPro" id="IPR045055">
    <property type="entry name" value="DNA2/NAM7-like"/>
</dbReference>
<dbReference type="GO" id="GO:0031380">
    <property type="term" value="C:nuclear RNA-directed RNA polymerase complex"/>
    <property type="evidence" value="ECO:0007669"/>
    <property type="project" value="TreeGrafter"/>
</dbReference>
<organism evidence="6 7">
    <name type="scientific">Talaromyces rugulosus</name>
    <name type="common">Penicillium rugulosum</name>
    <dbReference type="NCBI Taxonomy" id="121627"/>
    <lineage>
        <taxon>Eukaryota</taxon>
        <taxon>Fungi</taxon>
        <taxon>Dikarya</taxon>
        <taxon>Ascomycota</taxon>
        <taxon>Pezizomycotina</taxon>
        <taxon>Eurotiomycetes</taxon>
        <taxon>Eurotiomycetidae</taxon>
        <taxon>Eurotiales</taxon>
        <taxon>Trichocomaceae</taxon>
        <taxon>Talaromyces</taxon>
        <taxon>Talaromyces sect. Islandici</taxon>
    </lineage>
</organism>
<dbReference type="CDD" id="cd06008">
    <property type="entry name" value="NF-X1-zinc-finger"/>
    <property type="match status" value="1"/>
</dbReference>
<keyword evidence="1" id="KW-0547">Nucleotide-binding</keyword>
<dbReference type="CDD" id="cd18808">
    <property type="entry name" value="SF1_C_Upf1"/>
    <property type="match status" value="1"/>
</dbReference>
<name>A0A7H8RDA1_TALRU</name>
<dbReference type="GO" id="GO:0004386">
    <property type="term" value="F:helicase activity"/>
    <property type="evidence" value="ECO:0007669"/>
    <property type="project" value="InterPro"/>
</dbReference>
<dbReference type="InterPro" id="IPR047187">
    <property type="entry name" value="SF1_C_Upf1"/>
</dbReference>
<dbReference type="RefSeq" id="XP_035349679.1">
    <property type="nucleotide sequence ID" value="XM_035493786.1"/>
</dbReference>
<dbReference type="Pfam" id="PF13086">
    <property type="entry name" value="AAA_11"/>
    <property type="match status" value="1"/>
</dbReference>
<feature type="region of interest" description="Disordered" evidence="2">
    <location>
        <begin position="1001"/>
        <end position="1035"/>
    </location>
</feature>
<keyword evidence="1" id="KW-0067">ATP-binding</keyword>
<evidence type="ECO:0000313" key="6">
    <source>
        <dbReference type="EMBL" id="QKX63505.1"/>
    </source>
</evidence>
<dbReference type="InterPro" id="IPR041679">
    <property type="entry name" value="DNA2/NAM7-like_C"/>
</dbReference>
<dbReference type="Gene3D" id="3.40.50.300">
    <property type="entry name" value="P-loop containing nucleotide triphosphate hydrolases"/>
    <property type="match status" value="2"/>
</dbReference>
<keyword evidence="7" id="KW-1185">Reference proteome</keyword>
<evidence type="ECO:0000256" key="1">
    <source>
        <dbReference type="ARBA" id="ARBA00022806"/>
    </source>
</evidence>
<gene>
    <name evidence="6" type="ORF">TRUGW13939_10676</name>
</gene>
<reference evidence="7" key="1">
    <citation type="submission" date="2020-06" db="EMBL/GenBank/DDBJ databases">
        <title>A chromosome-scale genome assembly of Talaromyces rugulosus W13939.</title>
        <authorList>
            <person name="Wang B."/>
            <person name="Guo L."/>
            <person name="Ye K."/>
            <person name="Wang L."/>
        </authorList>
    </citation>
    <scope>NUCLEOTIDE SEQUENCE [LARGE SCALE GENOMIC DNA]</scope>
    <source>
        <strain evidence="7">W13939</strain>
    </source>
</reference>
<sequence>MSKFEFGTRYLPRLPNSNKNRRDDSSNNKTKTPVSAANPDIRKYVNRMQKQGTKEGWLASPEIPTSQEIMCVKGDIDLEENCINIEPNHVDGPWPSVEDYLRTHYELLREDSVALLRDSVAYLRNKPSMTDTKNICVYDQVHITGMTFETKGVAIKVSFSTARACKNIVWDYSTRLISGSMVALSPAKDCFKSQCVIAIVAARPLHQVKKYPPLVDLYFANPDEAYFDPQQEWIMVQPRTGYLESVRHTMATLQLMNDECFPLQEHICNLNEDIDVPEYVKSDPEMRISPDQIVDVLSDWPQEPANDLDISQWEALHHILTKRLAIIQGPPGTGKTHVSVTALKLLLHNRKPRDPPIIVAAHTNHALDQLLNHISEVVPDYVRLGGRSIDENVRKRTLYEVRKSISIPPLSGGALGRAYHKLKIFRENIENLLRAFTMDSTGPLPATFFRDQKVISSEQYDALCNGAEGWTNSNLEEQADPIISWVGDMLFENSVTYRYEDRGYEEDEMDLEYEQLREMEQEKGISDDDFETLKGPFVPLKENVRGRSNIDDELIEYLSIDNLWDVPPQNRGTIYNVLCRIAKEKLLSTFREHLKQYNRSVTERFIGKWEEDYAILKNTKLVGMTTTGLSKYRALVSALKPKIVMVEEAAETIEAPVTAACVESLEHLILVGDHKQLQGSCSVTDLEGDPFFLNMSMFERLVQNDVDYRALLLQRRMVPEIRRLLTPIYNNLKDHPSVNNLMKVPGMGDIRSFFFCHQWPENSDSLSSRYNAQEAEMVVTFFLHLFFSGVDPSEITVLTFYNGQRKKILKLLKENRHLQSRHLKVNTVDSYQGEENDIVLLSLVRSNEKGEIGFLSIENRVCVALSRARRGFYMFGDAQKLASKDPLWWEVVKMMGEGDEESRRIGFHLPLTCDKHQNKEFVSKPEDIKDLNGGCRLPCETVLGCGHPCPVKCHGFDHALIQCKERCGKALSCGHSCREACTAPTCSCHCGYKTIKASSLAKPSKGSSIQSSSPSKASVPEPRRQQQQQQTFKTDKERIQAFQKYAQGGSREHDRMLDKKFSAEATEKILVRLDAEESANLFTEQQQQQPAQDLDVRVLSPVGDEESGGARTRWVQSFTPAIPTVEQQSVAVEGDLIDLD</sequence>
<feature type="compositionally biased region" description="Low complexity" evidence="2">
    <location>
        <begin position="1002"/>
        <end position="1030"/>
    </location>
</feature>
<evidence type="ECO:0000256" key="2">
    <source>
        <dbReference type="SAM" id="MobiDB-lite"/>
    </source>
</evidence>
<dbReference type="Proteomes" id="UP000509510">
    <property type="component" value="Chromosome VI"/>
</dbReference>
<dbReference type="OrthoDB" id="409395at2759"/>
<proteinExistence type="predicted"/>
<dbReference type="InterPro" id="IPR027417">
    <property type="entry name" value="P-loop_NTPase"/>
</dbReference>
<evidence type="ECO:0000313" key="7">
    <source>
        <dbReference type="Proteomes" id="UP000509510"/>
    </source>
</evidence>
<feature type="domain" description="ZNFX1" evidence="5">
    <location>
        <begin position="131"/>
        <end position="238"/>
    </location>
</feature>
<evidence type="ECO:0008006" key="8">
    <source>
        <dbReference type="Google" id="ProtNLM"/>
    </source>
</evidence>
<dbReference type="GO" id="GO:0031048">
    <property type="term" value="P:regulatory ncRNA-mediated heterochromatin formation"/>
    <property type="evidence" value="ECO:0007669"/>
    <property type="project" value="TreeGrafter"/>
</dbReference>
<keyword evidence="1" id="KW-0347">Helicase</keyword>
<dbReference type="EMBL" id="CP055903">
    <property type="protein sequence ID" value="QKX63505.1"/>
    <property type="molecule type" value="Genomic_DNA"/>
</dbReference>
<dbReference type="Pfam" id="PF13087">
    <property type="entry name" value="AAA_12"/>
    <property type="match status" value="1"/>
</dbReference>
<keyword evidence="1" id="KW-0378">Hydrolase</keyword>